<dbReference type="Proteomes" id="UP000677803">
    <property type="component" value="Unassembled WGS sequence"/>
</dbReference>
<evidence type="ECO:0000313" key="5">
    <source>
        <dbReference type="EMBL" id="CAG5993554.1"/>
    </source>
</evidence>
<accession>A0A8S4BQR7</accession>
<dbReference type="GO" id="GO:0009898">
    <property type="term" value="C:cytoplasmic side of plasma membrane"/>
    <property type="evidence" value="ECO:0007669"/>
    <property type="project" value="TreeGrafter"/>
</dbReference>
<dbReference type="PANTHER" id="PTHR17357">
    <property type="entry name" value="GM2 GANGLIOSIDE ACTIVATOR PROTEIN"/>
    <property type="match status" value="1"/>
</dbReference>
<protein>
    <submittedName>
        <fullName evidence="5">(Atlantic silverside) hypothetical protein</fullName>
    </submittedName>
</protein>
<evidence type="ECO:0000313" key="6">
    <source>
        <dbReference type="Proteomes" id="UP000677803"/>
    </source>
</evidence>
<keyword evidence="6" id="KW-1185">Reference proteome</keyword>
<dbReference type="SUPFAM" id="SSF63707">
    <property type="entry name" value="Ganglioside M2 (gm2) activator"/>
    <property type="match status" value="2"/>
</dbReference>
<dbReference type="GO" id="GO:0008047">
    <property type="term" value="F:enzyme activator activity"/>
    <property type="evidence" value="ECO:0007669"/>
    <property type="project" value="InterPro"/>
</dbReference>
<feature type="region of interest" description="Disordered" evidence="2">
    <location>
        <begin position="186"/>
        <end position="211"/>
    </location>
</feature>
<evidence type="ECO:0000256" key="1">
    <source>
        <dbReference type="ARBA" id="ARBA00022729"/>
    </source>
</evidence>
<dbReference type="OrthoDB" id="6409159at2759"/>
<feature type="chain" id="PRO_5035850366" evidence="3">
    <location>
        <begin position="21"/>
        <end position="255"/>
    </location>
</feature>
<feature type="signal peptide" evidence="3">
    <location>
        <begin position="1"/>
        <end position="20"/>
    </location>
</feature>
<evidence type="ECO:0000256" key="3">
    <source>
        <dbReference type="SAM" id="SignalP"/>
    </source>
</evidence>
<gene>
    <name evidence="5" type="ORF">MMEN_LOCUS17820</name>
</gene>
<dbReference type="PANTHER" id="PTHR17357:SF0">
    <property type="entry name" value="GANGLIOSIDE GM2 ACTIVATOR"/>
    <property type="match status" value="1"/>
</dbReference>
<dbReference type="InterPro" id="IPR036846">
    <property type="entry name" value="GM2-AP_sf"/>
</dbReference>
<dbReference type="AlphaFoldDB" id="A0A8S4BQR7"/>
<dbReference type="InterPro" id="IPR003172">
    <property type="entry name" value="ML_dom"/>
</dbReference>
<reference evidence="5" key="1">
    <citation type="submission" date="2021-05" db="EMBL/GenBank/DDBJ databases">
        <authorList>
            <person name="Tigano A."/>
        </authorList>
    </citation>
    <scope>NUCLEOTIDE SEQUENCE</scope>
</reference>
<dbReference type="EMBL" id="CAJRST010036666">
    <property type="protein sequence ID" value="CAG5993554.1"/>
    <property type="molecule type" value="Genomic_DNA"/>
</dbReference>
<dbReference type="GO" id="GO:0005319">
    <property type="term" value="F:lipid transporter activity"/>
    <property type="evidence" value="ECO:0007669"/>
    <property type="project" value="TreeGrafter"/>
</dbReference>
<feature type="domain" description="MD-2-related lipid-recognition" evidence="4">
    <location>
        <begin position="98"/>
        <end position="179"/>
    </location>
</feature>
<evidence type="ECO:0000256" key="2">
    <source>
        <dbReference type="SAM" id="MobiDB-lite"/>
    </source>
</evidence>
<comment type="caution">
    <text evidence="5">The sequence shown here is derived from an EMBL/GenBank/DDBJ whole genome shotgun (WGS) entry which is preliminary data.</text>
</comment>
<dbReference type="Gene3D" id="2.70.220.10">
    <property type="entry name" value="Ganglioside GM2 activator"/>
    <property type="match status" value="2"/>
</dbReference>
<evidence type="ECO:0000259" key="4">
    <source>
        <dbReference type="Pfam" id="PF02221"/>
    </source>
</evidence>
<name>A0A8S4BQR7_9TELE</name>
<organism evidence="5 6">
    <name type="scientific">Menidia menidia</name>
    <name type="common">Atlantic silverside</name>
    <dbReference type="NCBI Taxonomy" id="238744"/>
    <lineage>
        <taxon>Eukaryota</taxon>
        <taxon>Metazoa</taxon>
        <taxon>Chordata</taxon>
        <taxon>Craniata</taxon>
        <taxon>Vertebrata</taxon>
        <taxon>Euteleostomi</taxon>
        <taxon>Actinopterygii</taxon>
        <taxon>Neopterygii</taxon>
        <taxon>Teleostei</taxon>
        <taxon>Neoteleostei</taxon>
        <taxon>Acanthomorphata</taxon>
        <taxon>Ovalentaria</taxon>
        <taxon>Atherinomorphae</taxon>
        <taxon>Atheriniformes</taxon>
        <taxon>Atherinopsidae</taxon>
        <taxon>Menidiinae</taxon>
        <taxon>Menidia</taxon>
    </lineage>
</organism>
<dbReference type="GO" id="GO:0006689">
    <property type="term" value="P:ganglioside catabolic process"/>
    <property type="evidence" value="ECO:0007669"/>
    <property type="project" value="InterPro"/>
</dbReference>
<dbReference type="Pfam" id="PF02221">
    <property type="entry name" value="E1_DerP2_DerF2"/>
    <property type="match status" value="1"/>
</dbReference>
<dbReference type="InterPro" id="IPR028996">
    <property type="entry name" value="GM2-AP"/>
</dbReference>
<proteinExistence type="predicted"/>
<sequence length="255" mass="26651">MDRSLALTLLLSGLLSGLMAAASRPPEAGHGGPLRPKRLRTVQVLGFDWKNCGQPDAPAVLRTLALTPDPISIPGDLTAAASGATAVELAAPLSVLGFDWKNCGQPDAPAVLRTLALSPDPISIPGDLTAAASGATAVELAAPLSKEVAGFWVRVPCVEELGSCHYGDACAEKELTCTVRSLLGRRGPPWPASGGREAAAMSPERSPERSRVRARELSMLAGLELLRGPLHGGKTRSHFRVYAKGGLTSRDRRAT</sequence>
<keyword evidence="1 3" id="KW-0732">Signal</keyword>